<feature type="domain" description="Reverse transcriptase" evidence="1">
    <location>
        <begin position="222"/>
        <end position="321"/>
    </location>
</feature>
<dbReference type="InterPro" id="IPR054465">
    <property type="entry name" value="Integrase_p58-like_C"/>
</dbReference>
<comment type="caution">
    <text evidence="3">The sequence shown here is derived from an EMBL/GenBank/DDBJ whole genome shotgun (WGS) entry which is preliminary data.</text>
</comment>
<sequence length="324" mass="37005">MSGVRRERKPSDRVCSTLNKSVKEMSGYSNLEHGKVARQAKKWYDKGTVERKFKPGDLVLVMATIKPNILAASWMGPDTVIIQISETNYRVSFPNRRKKSQIFHINLLKLSLKGRNCKCLIERTFGEGSLKEKCTPEELGELERVLNRHRKLFSNDPCRTDLIEHNIVLISDQPIRIRPYRTSPRQTEILKQEIKRMLDLGAIEVGESDFSSPLILVEVPGKDPRPCIGYRKLNSVTRAEYFPLPNIEERVEAVASAKYITVIDLTKGYWQIPLSPQAQKYAAFSTPFGSYRPLTMPFGLLNAPYCFSKFMATLSQECEQNCVQ</sequence>
<dbReference type="AlphaFoldDB" id="A0A4Y2P7X4"/>
<dbReference type="Gene3D" id="3.10.10.10">
    <property type="entry name" value="HIV Type 1 Reverse Transcriptase, subunit A, domain 1"/>
    <property type="match status" value="1"/>
</dbReference>
<evidence type="ECO:0000313" key="4">
    <source>
        <dbReference type="EMBL" id="GBN47156.1"/>
    </source>
</evidence>
<dbReference type="EMBL" id="BGPR01131585">
    <property type="protein sequence ID" value="GBN47129.1"/>
    <property type="molecule type" value="Genomic_DNA"/>
</dbReference>
<name>A0A4Y2P7X4_ARAVE</name>
<dbReference type="InterPro" id="IPR043502">
    <property type="entry name" value="DNA/RNA_pol_sf"/>
</dbReference>
<protein>
    <submittedName>
        <fullName evidence="3">Transposon Ty3-I Gag-Pol polyprotein</fullName>
    </submittedName>
</protein>
<evidence type="ECO:0000259" key="1">
    <source>
        <dbReference type="Pfam" id="PF00078"/>
    </source>
</evidence>
<dbReference type="PANTHER" id="PTHR37984">
    <property type="entry name" value="PROTEIN CBG26694"/>
    <property type="match status" value="1"/>
</dbReference>
<dbReference type="SUPFAM" id="SSF56672">
    <property type="entry name" value="DNA/RNA polymerases"/>
    <property type="match status" value="1"/>
</dbReference>
<dbReference type="InterPro" id="IPR000477">
    <property type="entry name" value="RT_dom"/>
</dbReference>
<dbReference type="InterPro" id="IPR043128">
    <property type="entry name" value="Rev_trsase/Diguanyl_cyclase"/>
</dbReference>
<evidence type="ECO:0000259" key="2">
    <source>
        <dbReference type="Pfam" id="PF22938"/>
    </source>
</evidence>
<dbReference type="EMBL" id="BGPR01131593">
    <property type="protein sequence ID" value="GBN47156.1"/>
    <property type="molecule type" value="Genomic_DNA"/>
</dbReference>
<dbReference type="Proteomes" id="UP000499080">
    <property type="component" value="Unassembled WGS sequence"/>
</dbReference>
<dbReference type="InterPro" id="IPR050951">
    <property type="entry name" value="Retrovirus_Pol_polyprotein"/>
</dbReference>
<organism evidence="3 5">
    <name type="scientific">Araneus ventricosus</name>
    <name type="common">Orbweaver spider</name>
    <name type="synonym">Epeira ventricosa</name>
    <dbReference type="NCBI Taxonomy" id="182803"/>
    <lineage>
        <taxon>Eukaryota</taxon>
        <taxon>Metazoa</taxon>
        <taxon>Ecdysozoa</taxon>
        <taxon>Arthropoda</taxon>
        <taxon>Chelicerata</taxon>
        <taxon>Arachnida</taxon>
        <taxon>Araneae</taxon>
        <taxon>Araneomorphae</taxon>
        <taxon>Entelegynae</taxon>
        <taxon>Araneoidea</taxon>
        <taxon>Araneidae</taxon>
        <taxon>Araneus</taxon>
    </lineage>
</organism>
<gene>
    <name evidence="3" type="primary">TY3B-I_364</name>
    <name evidence="4" type="synonym">TY3B-I_966</name>
    <name evidence="4" type="ORF">AVEN_20073_1</name>
    <name evidence="3" type="ORF">AVEN_75_1</name>
</gene>
<dbReference type="Pfam" id="PF22938">
    <property type="entry name" value="Integrase_p58_C"/>
    <property type="match status" value="1"/>
</dbReference>
<dbReference type="CDD" id="cd01647">
    <property type="entry name" value="RT_LTR"/>
    <property type="match status" value="1"/>
</dbReference>
<evidence type="ECO:0000313" key="3">
    <source>
        <dbReference type="EMBL" id="GBN47129.1"/>
    </source>
</evidence>
<dbReference type="PANTHER" id="PTHR37984:SF5">
    <property type="entry name" value="PROTEIN NYNRIN-LIKE"/>
    <property type="match status" value="1"/>
</dbReference>
<feature type="domain" description="Integrase p58-like C-terminal" evidence="2">
    <location>
        <begin position="76"/>
        <end position="109"/>
    </location>
</feature>
<proteinExistence type="predicted"/>
<dbReference type="Gene3D" id="3.30.70.270">
    <property type="match status" value="1"/>
</dbReference>
<reference evidence="3 5" key="1">
    <citation type="journal article" date="2019" name="Sci. Rep.">
        <title>Orb-weaving spider Araneus ventricosus genome elucidates the spidroin gene catalogue.</title>
        <authorList>
            <person name="Kono N."/>
            <person name="Nakamura H."/>
            <person name="Ohtoshi R."/>
            <person name="Moran D.A.P."/>
            <person name="Shinohara A."/>
            <person name="Yoshida Y."/>
            <person name="Fujiwara M."/>
            <person name="Mori M."/>
            <person name="Tomita M."/>
            <person name="Arakawa K."/>
        </authorList>
    </citation>
    <scope>NUCLEOTIDE SEQUENCE [LARGE SCALE GENOMIC DNA]</scope>
</reference>
<keyword evidence="5" id="KW-1185">Reference proteome</keyword>
<dbReference type="Pfam" id="PF00078">
    <property type="entry name" value="RVT_1"/>
    <property type="match status" value="1"/>
</dbReference>
<dbReference type="OrthoDB" id="7856237at2759"/>
<accession>A0A4Y2P7X4</accession>
<evidence type="ECO:0000313" key="5">
    <source>
        <dbReference type="Proteomes" id="UP000499080"/>
    </source>
</evidence>
<dbReference type="GO" id="GO:0071897">
    <property type="term" value="P:DNA biosynthetic process"/>
    <property type="evidence" value="ECO:0007669"/>
    <property type="project" value="UniProtKB-ARBA"/>
</dbReference>